<evidence type="ECO:0008006" key="4">
    <source>
        <dbReference type="Google" id="ProtNLM"/>
    </source>
</evidence>
<evidence type="ECO:0000256" key="1">
    <source>
        <dbReference type="SAM" id="MobiDB-lite"/>
    </source>
</evidence>
<proteinExistence type="predicted"/>
<name>A0ABW6YIN5_9ACTN</name>
<gene>
    <name evidence="2" type="ORF">ACF05T_26985</name>
</gene>
<protein>
    <recommendedName>
        <fullName evidence="4">HNH endonuclease</fullName>
    </recommendedName>
</protein>
<dbReference type="EMBL" id="JBIBSM010000016">
    <property type="protein sequence ID" value="MFF8279710.1"/>
    <property type="molecule type" value="Genomic_DNA"/>
</dbReference>
<dbReference type="RefSeq" id="WP_391936635.1">
    <property type="nucleotide sequence ID" value="NZ_JBIBSM010000016.1"/>
</dbReference>
<reference evidence="2 3" key="1">
    <citation type="submission" date="2024-10" db="EMBL/GenBank/DDBJ databases">
        <title>The Natural Products Discovery Center: Release of the First 8490 Sequenced Strains for Exploring Actinobacteria Biosynthetic Diversity.</title>
        <authorList>
            <person name="Kalkreuter E."/>
            <person name="Kautsar S.A."/>
            <person name="Yang D."/>
            <person name="Bader C.D."/>
            <person name="Teijaro C.N."/>
            <person name="Fluegel L."/>
            <person name="Davis C.M."/>
            <person name="Simpson J.R."/>
            <person name="Lauterbach L."/>
            <person name="Steele A.D."/>
            <person name="Gui C."/>
            <person name="Meng S."/>
            <person name="Li G."/>
            <person name="Viehrig K."/>
            <person name="Ye F."/>
            <person name="Su P."/>
            <person name="Kiefer A.F."/>
            <person name="Nichols A."/>
            <person name="Cepeda A.J."/>
            <person name="Yan W."/>
            <person name="Fan B."/>
            <person name="Jiang Y."/>
            <person name="Adhikari A."/>
            <person name="Zheng C.-J."/>
            <person name="Schuster L."/>
            <person name="Cowan T.M."/>
            <person name="Smanski M.J."/>
            <person name="Chevrette M.G."/>
            <person name="De Carvalho L.P.S."/>
            <person name="Shen B."/>
        </authorList>
    </citation>
    <scope>NUCLEOTIDE SEQUENCE [LARGE SCALE GENOMIC DNA]</scope>
    <source>
        <strain evidence="2 3">NPDC015755</strain>
    </source>
</reference>
<evidence type="ECO:0000313" key="3">
    <source>
        <dbReference type="Proteomes" id="UP001603013"/>
    </source>
</evidence>
<dbReference type="Proteomes" id="UP001603013">
    <property type="component" value="Unassembled WGS sequence"/>
</dbReference>
<accession>A0ABW6YIN5</accession>
<evidence type="ECO:0000313" key="2">
    <source>
        <dbReference type="EMBL" id="MFF8279710.1"/>
    </source>
</evidence>
<keyword evidence="3" id="KW-1185">Reference proteome</keyword>
<sequence>MPVVVTTLEQLTQHGANAAVWRRLGRTGEQTLTAALDNPDGHALYRAQEARADVADQQRRAAQREAQRPVCERCGEKFTDQRWAETTTPGYAWEAGSPAMCRNCDADYRADREAAEAVHVQAAAPEPEDGPEPGRGLEDREPRRRGLVLMVADAGQLLAVRVGVVLLGAHLVPPLSDRARWATRSDRVRAPAPASRWPGSA</sequence>
<comment type="caution">
    <text evidence="2">The sequence shown here is derived from an EMBL/GenBank/DDBJ whole genome shotgun (WGS) entry which is preliminary data.</text>
</comment>
<feature type="region of interest" description="Disordered" evidence="1">
    <location>
        <begin position="119"/>
        <end position="140"/>
    </location>
</feature>
<organism evidence="2 3">
    <name type="scientific">Streptomyces lateritius</name>
    <dbReference type="NCBI Taxonomy" id="67313"/>
    <lineage>
        <taxon>Bacteria</taxon>
        <taxon>Bacillati</taxon>
        <taxon>Actinomycetota</taxon>
        <taxon>Actinomycetes</taxon>
        <taxon>Kitasatosporales</taxon>
        <taxon>Streptomycetaceae</taxon>
        <taxon>Streptomyces</taxon>
    </lineage>
</organism>